<name>A0A1Y1RQC5_9MICC</name>
<dbReference type="Pfam" id="PF25583">
    <property type="entry name" value="WCX"/>
    <property type="match status" value="1"/>
</dbReference>
<evidence type="ECO:0000259" key="1">
    <source>
        <dbReference type="Pfam" id="PF13280"/>
    </source>
</evidence>
<feature type="domain" description="WYL" evidence="1">
    <location>
        <begin position="480"/>
        <end position="542"/>
    </location>
</feature>
<dbReference type="PROSITE" id="PS52050">
    <property type="entry name" value="WYL"/>
    <property type="match status" value="2"/>
</dbReference>
<evidence type="ECO:0008006" key="5">
    <source>
        <dbReference type="Google" id="ProtNLM"/>
    </source>
</evidence>
<evidence type="ECO:0000313" key="4">
    <source>
        <dbReference type="Proteomes" id="UP000192359"/>
    </source>
</evidence>
<evidence type="ECO:0000259" key="2">
    <source>
        <dbReference type="Pfam" id="PF25583"/>
    </source>
</evidence>
<dbReference type="EMBL" id="LXWF01000011">
    <property type="protein sequence ID" value="ORC21978.1"/>
    <property type="molecule type" value="Genomic_DNA"/>
</dbReference>
<dbReference type="RefSeq" id="WP_083091024.1">
    <property type="nucleotide sequence ID" value="NZ_LXWF01000011.1"/>
</dbReference>
<keyword evidence="4" id="KW-1185">Reference proteome</keyword>
<dbReference type="OrthoDB" id="3268930at2"/>
<comment type="caution">
    <text evidence="3">The sequence shown here is derived from an EMBL/GenBank/DDBJ whole genome shotgun (WGS) entry which is preliminary data.</text>
</comment>
<dbReference type="Pfam" id="PF13280">
    <property type="entry name" value="WYL"/>
    <property type="match status" value="2"/>
</dbReference>
<feature type="domain" description="WYL" evidence="1">
    <location>
        <begin position="146"/>
        <end position="209"/>
    </location>
</feature>
<reference evidence="3 4" key="1">
    <citation type="submission" date="2016-05" db="EMBL/GenBank/DDBJ databases">
        <title>Draft genome sequence of a porcine commensal Rothia nasimurium.</title>
        <authorList>
            <person name="Gaiser R.A."/>
            <person name="Van Baarlen P."/>
            <person name="Wells J.M."/>
        </authorList>
    </citation>
    <scope>NUCLEOTIDE SEQUENCE [LARGE SCALE GENOMIC DNA]</scope>
    <source>
        <strain evidence="3 4">PT-32</strain>
    </source>
</reference>
<feature type="domain" description="WCX" evidence="2">
    <location>
        <begin position="603"/>
        <end position="655"/>
    </location>
</feature>
<dbReference type="InterPro" id="IPR026881">
    <property type="entry name" value="WYL_dom"/>
</dbReference>
<dbReference type="PANTHER" id="PTHR34580">
    <property type="match status" value="1"/>
</dbReference>
<dbReference type="AlphaFoldDB" id="A0A1Y1RQC5"/>
<accession>A0A1Y1RQC5</accession>
<dbReference type="InterPro" id="IPR057727">
    <property type="entry name" value="WCX_dom"/>
</dbReference>
<evidence type="ECO:0000313" key="3">
    <source>
        <dbReference type="EMBL" id="ORC21978.1"/>
    </source>
</evidence>
<dbReference type="InterPro" id="IPR051534">
    <property type="entry name" value="CBASS_pafABC_assoc_protein"/>
</dbReference>
<gene>
    <name evidence="3" type="ORF">A7979_00175</name>
</gene>
<organism evidence="3 4">
    <name type="scientific">Rothia nasimurium</name>
    <dbReference type="NCBI Taxonomy" id="85336"/>
    <lineage>
        <taxon>Bacteria</taxon>
        <taxon>Bacillati</taxon>
        <taxon>Actinomycetota</taxon>
        <taxon>Actinomycetes</taxon>
        <taxon>Micrococcales</taxon>
        <taxon>Micrococcaceae</taxon>
        <taxon>Rothia</taxon>
    </lineage>
</organism>
<proteinExistence type="predicted"/>
<dbReference type="PANTHER" id="PTHR34580:SF1">
    <property type="entry name" value="PROTEIN PAFC"/>
    <property type="match status" value="1"/>
</dbReference>
<protein>
    <recommendedName>
        <fullName evidence="5">WYL domain-containing protein</fullName>
    </recommendedName>
</protein>
<sequence>MTSKAVERAVALLDVLSTHQLGLDRDQIRDRVPDYRRAGSVGAFERMFERDKQVVRALGVELVATRADYSPLGFVYRLQQVSGPTAGFSAVDVALLTHCARAWDGTELERLARSALLKIGASTGLRLGGQLGEPPRFSAPPGVAECLMALAEGKAVSFTYDGAGQSGSEVRKVLCWGLGLRFGHWYLMGWDKARRSRRLFRLDRMAAIHILTIDGPPVPDDFSMERELAALPSQSLPLVATVRVSEVVEGEEAGSPVGGLDKALKVEKSFGVLESARSAVLNGRTHCIDRRLWPDVDPVYQAQIIEIERGLREELLAWHTDPVEIEAPQGEGAWKPVMPQRNRESASDQLIRLLLMLSLVESAGSLPLATLADFFLTTEAKAQTQLEGLAASVGFESLTVDIDPEGNVSVSGNQALVSGVRLTAAESLVLSLALDLAASADPESYYEHLHSKLWPDTRKVSGAALPARQVAVYSADVDPAITRALRERVPLNITYRSRRGSSKRVIEPEALLIDNGPRYLRAWCRQAEDYRTFDLHKTSDIELLDGQTFSPRAENDGEPLSSPRLWLQELTTGVRPAPTLTLAVPKSLPAAHRERTQAALIRYATASAEETHWVFYRLPLAHTSWALSLLIELGPTVRVLEPQALCLELLSLLRASPTANSQ</sequence>
<dbReference type="Proteomes" id="UP000192359">
    <property type="component" value="Unassembled WGS sequence"/>
</dbReference>